<keyword evidence="1" id="KW-0812">Transmembrane</keyword>
<feature type="signal peptide" evidence="2">
    <location>
        <begin position="1"/>
        <end position="23"/>
    </location>
</feature>
<keyword evidence="2" id="KW-0732">Signal</keyword>
<gene>
    <name evidence="3" type="ORF">GCM10023235_37510</name>
</gene>
<evidence type="ECO:0000256" key="1">
    <source>
        <dbReference type="SAM" id="Phobius"/>
    </source>
</evidence>
<dbReference type="Proteomes" id="UP001501752">
    <property type="component" value="Unassembled WGS sequence"/>
</dbReference>
<feature type="transmembrane region" description="Helical" evidence="1">
    <location>
        <begin position="72"/>
        <end position="89"/>
    </location>
</feature>
<name>A0ABP9DU22_9ACTN</name>
<comment type="caution">
    <text evidence="3">The sequence shown here is derived from an EMBL/GenBank/DDBJ whole genome shotgun (WGS) entry which is preliminary data.</text>
</comment>
<keyword evidence="4" id="KW-1185">Reference proteome</keyword>
<evidence type="ECO:0000313" key="4">
    <source>
        <dbReference type="Proteomes" id="UP001501752"/>
    </source>
</evidence>
<accession>A0ABP9DU22</accession>
<feature type="chain" id="PRO_5046811021" evidence="2">
    <location>
        <begin position="24"/>
        <end position="127"/>
    </location>
</feature>
<protein>
    <submittedName>
        <fullName evidence="3">Uncharacterized protein</fullName>
    </submittedName>
</protein>
<feature type="transmembrane region" description="Helical" evidence="1">
    <location>
        <begin position="95"/>
        <end position="120"/>
    </location>
</feature>
<evidence type="ECO:0000256" key="2">
    <source>
        <dbReference type="SAM" id="SignalP"/>
    </source>
</evidence>
<feature type="transmembrane region" description="Helical" evidence="1">
    <location>
        <begin position="47"/>
        <end position="65"/>
    </location>
</feature>
<dbReference type="EMBL" id="BAABIS010000001">
    <property type="protein sequence ID" value="GAA4856431.1"/>
    <property type="molecule type" value="Genomic_DNA"/>
</dbReference>
<evidence type="ECO:0000313" key="3">
    <source>
        <dbReference type="EMBL" id="GAA4856431.1"/>
    </source>
</evidence>
<reference evidence="4" key="1">
    <citation type="journal article" date="2019" name="Int. J. Syst. Evol. Microbiol.">
        <title>The Global Catalogue of Microorganisms (GCM) 10K type strain sequencing project: providing services to taxonomists for standard genome sequencing and annotation.</title>
        <authorList>
            <consortium name="The Broad Institute Genomics Platform"/>
            <consortium name="The Broad Institute Genome Sequencing Center for Infectious Disease"/>
            <person name="Wu L."/>
            <person name="Ma J."/>
        </authorList>
    </citation>
    <scope>NUCLEOTIDE SEQUENCE [LARGE SCALE GENOMIC DNA]</scope>
    <source>
        <strain evidence="4">JCM 13006</strain>
    </source>
</reference>
<keyword evidence="1" id="KW-0472">Membrane</keyword>
<keyword evidence="1" id="KW-1133">Transmembrane helix</keyword>
<organism evidence="3 4">
    <name type="scientific">Kitasatospora terrestris</name>
    <dbReference type="NCBI Taxonomy" id="258051"/>
    <lineage>
        <taxon>Bacteria</taxon>
        <taxon>Bacillati</taxon>
        <taxon>Actinomycetota</taxon>
        <taxon>Actinomycetes</taxon>
        <taxon>Kitasatosporales</taxon>
        <taxon>Streptomycetaceae</taxon>
        <taxon>Kitasatospora</taxon>
    </lineage>
</organism>
<dbReference type="RefSeq" id="WP_345697993.1">
    <property type="nucleotide sequence ID" value="NZ_BAABIS010000001.1"/>
</dbReference>
<sequence>MRSKPLNPVSALLLALVPMAAWAAWLGWDQLRDVHADGSETGPYEAWQVIGLLLTLLPAVCWAAYRRRVADAVVGTTGGLVAAVGYDWWDDGGILLVGLGMIAAACLGATVLVSALVTAVTPERPQG</sequence>
<proteinExistence type="predicted"/>